<name>A0A6A6RR80_9PLEO</name>
<dbReference type="PANTHER" id="PTHR36124">
    <property type="match status" value="1"/>
</dbReference>
<evidence type="ECO:0000313" key="1">
    <source>
        <dbReference type="EMBL" id="KAF2637956.1"/>
    </source>
</evidence>
<dbReference type="OrthoDB" id="545169at2759"/>
<gene>
    <name evidence="1" type="ORF">P280DRAFT_456668</name>
</gene>
<dbReference type="EMBL" id="MU006791">
    <property type="protein sequence ID" value="KAF2637956.1"/>
    <property type="molecule type" value="Genomic_DNA"/>
</dbReference>
<dbReference type="Proteomes" id="UP000799753">
    <property type="component" value="Unassembled WGS sequence"/>
</dbReference>
<proteinExistence type="predicted"/>
<sequence length="405" mass="46414">MVTTTQGILALVGGYLVLCKALRYRRRNAQHAKFPYKNPEDFSKMTAEDAFEIVRYVMSLEFPFTGTKALEFALFRTYGIPTISKLLAQTQQLSTPQYAARRYADTGILIGEFLAQSPTSERANAALARLNFLHGRYQKAGKISNDDLLYTLALFVLEVERWIRLYEWRSLTPMEICAFGTHWKSIGDAMGIQYDDLAHGPSSFTSGYEFFQDIQSWAQTYEEKHMVPDPYNRQLANETVRILTANVPNALMPQAEKLVVSLMYPRLRAAMLYDAPAPIYTHLTEFALNARKFVLRHLTLPRPECLRFRLVSEDKDPVTGRYQRLVYSMEPWYVPADGWNWLSPLEWFRWATGRAVPNGKQYKPTGFKISEIGPAKMEGKGIEECSEEFNRLMSAPRGACPFAFK</sequence>
<dbReference type="AlphaFoldDB" id="A0A6A6RR80"/>
<reference evidence="1" key="1">
    <citation type="journal article" date="2020" name="Stud. Mycol.">
        <title>101 Dothideomycetes genomes: a test case for predicting lifestyles and emergence of pathogens.</title>
        <authorList>
            <person name="Haridas S."/>
            <person name="Albert R."/>
            <person name="Binder M."/>
            <person name="Bloem J."/>
            <person name="Labutti K."/>
            <person name="Salamov A."/>
            <person name="Andreopoulos B."/>
            <person name="Baker S."/>
            <person name="Barry K."/>
            <person name="Bills G."/>
            <person name="Bluhm B."/>
            <person name="Cannon C."/>
            <person name="Castanera R."/>
            <person name="Culley D."/>
            <person name="Daum C."/>
            <person name="Ezra D."/>
            <person name="Gonzalez J."/>
            <person name="Henrissat B."/>
            <person name="Kuo A."/>
            <person name="Liang C."/>
            <person name="Lipzen A."/>
            <person name="Lutzoni F."/>
            <person name="Magnuson J."/>
            <person name="Mondo S."/>
            <person name="Nolan M."/>
            <person name="Ohm R."/>
            <person name="Pangilinan J."/>
            <person name="Park H.-J."/>
            <person name="Ramirez L."/>
            <person name="Alfaro M."/>
            <person name="Sun H."/>
            <person name="Tritt A."/>
            <person name="Yoshinaga Y."/>
            <person name="Zwiers L.-H."/>
            <person name="Turgeon B."/>
            <person name="Goodwin S."/>
            <person name="Spatafora J."/>
            <person name="Crous P."/>
            <person name="Grigoriev I."/>
        </authorList>
    </citation>
    <scope>NUCLEOTIDE SEQUENCE</scope>
    <source>
        <strain evidence="1">CBS 473.64</strain>
    </source>
</reference>
<dbReference type="InterPro" id="IPR046366">
    <property type="entry name" value="MPAB"/>
</dbReference>
<dbReference type="GO" id="GO:0016491">
    <property type="term" value="F:oxidoreductase activity"/>
    <property type="evidence" value="ECO:0007669"/>
    <property type="project" value="InterPro"/>
</dbReference>
<protein>
    <submittedName>
        <fullName evidence="1">Uncharacterized protein</fullName>
    </submittedName>
</protein>
<accession>A0A6A6RR80</accession>
<keyword evidence="2" id="KW-1185">Reference proteome</keyword>
<evidence type="ECO:0000313" key="2">
    <source>
        <dbReference type="Proteomes" id="UP000799753"/>
    </source>
</evidence>
<dbReference type="PANTHER" id="PTHR36124:SF1">
    <property type="entry name" value="ER-BOUND OXYGENASE MPAB_MPAB'_RUBBER OXYGENASE CATALYTIC DOMAIN-CONTAINING PROTEIN"/>
    <property type="match status" value="1"/>
</dbReference>
<organism evidence="1 2">
    <name type="scientific">Massarina eburnea CBS 473.64</name>
    <dbReference type="NCBI Taxonomy" id="1395130"/>
    <lineage>
        <taxon>Eukaryota</taxon>
        <taxon>Fungi</taxon>
        <taxon>Dikarya</taxon>
        <taxon>Ascomycota</taxon>
        <taxon>Pezizomycotina</taxon>
        <taxon>Dothideomycetes</taxon>
        <taxon>Pleosporomycetidae</taxon>
        <taxon>Pleosporales</taxon>
        <taxon>Massarineae</taxon>
        <taxon>Massarinaceae</taxon>
        <taxon>Massarina</taxon>
    </lineage>
</organism>